<evidence type="ECO:0000256" key="1">
    <source>
        <dbReference type="ARBA" id="ARBA00004141"/>
    </source>
</evidence>
<dbReference type="Pfam" id="PF07690">
    <property type="entry name" value="MFS_1"/>
    <property type="match status" value="2"/>
</dbReference>
<dbReference type="SUPFAM" id="SSF103473">
    <property type="entry name" value="MFS general substrate transporter"/>
    <property type="match status" value="1"/>
</dbReference>
<dbReference type="RefSeq" id="XP_005651292.1">
    <property type="nucleotide sequence ID" value="XM_005651235.1"/>
</dbReference>
<dbReference type="GO" id="GO:0016020">
    <property type="term" value="C:membrane"/>
    <property type="evidence" value="ECO:0007669"/>
    <property type="project" value="UniProtKB-SubCell"/>
</dbReference>
<feature type="compositionally biased region" description="Low complexity" evidence="7">
    <location>
        <begin position="95"/>
        <end position="113"/>
    </location>
</feature>
<evidence type="ECO:0000256" key="6">
    <source>
        <dbReference type="ARBA" id="ARBA00024338"/>
    </source>
</evidence>
<keyword evidence="3 8" id="KW-0812">Transmembrane</keyword>
<evidence type="ECO:0000313" key="11">
    <source>
        <dbReference type="Proteomes" id="UP000007264"/>
    </source>
</evidence>
<dbReference type="PROSITE" id="PS50850">
    <property type="entry name" value="MFS"/>
    <property type="match status" value="1"/>
</dbReference>
<protein>
    <submittedName>
        <fullName evidence="10">MFS general substrate transporter</fullName>
    </submittedName>
</protein>
<comment type="subcellular location">
    <subcellularLocation>
        <location evidence="1">Membrane</location>
        <topology evidence="1">Multi-pass membrane protein</topology>
    </subcellularLocation>
</comment>
<feature type="region of interest" description="Disordered" evidence="7">
    <location>
        <begin position="79"/>
        <end position="123"/>
    </location>
</feature>
<feature type="transmembrane region" description="Helical" evidence="8">
    <location>
        <begin position="375"/>
        <end position="393"/>
    </location>
</feature>
<sequence length="744" mass="79526">MEMGQVALQIRSPVLRKQGGARPLALFSSLEVHSRKKPSLSRPPCARSFWTRIEAASSLGSTSSIDFEEDELLARTLPEASDDPASTSGQGGHNGTAESAAASSSSMEGAHSTAPPPPRLQYGDGAWKLRFPLSRWKQKKPARLVRQAVRLPPPPVLPGTRQQPKAAPPPRPAVTRSLSRAQSSSFRKASGWGPLAWLQQRFGQESTTDYVRIDFRAASKQMVNPFQPSSWPKLDVDVGTFWGLLVLSLAYVHHSTTGFALPALLPLISPDLHLSDSEGALLTVGYTLLYALALIPAGYLADKADRPRLLAAGLALWSVLTMAASKVTTFQELLLLRVGFAAAQATQNPICFSLIPELFPRERTTAMAAYNSAIYMGRALSFAAVIIAGQLGVTHSTTESVGVQLARNLFLAVPLDAVDLSHVSILYTQGEMAAITPIYDYNFQVVFTKLAESSWRTLLFWLGPPGLVIAGLALLTLAEPRKAQGNPLASLLAYFRPAQLAQQTIEELSAQQYAKTLTAAQARAERKAAMLKKAEEEEKRNSDMWASAVTAAAAMNDVGSWALVSFQATFYSRVYDLSPDVYAPALAAVLPIGGIIGGVTGGLAGDWLSRRGGRQWLTAGATIAAAPVLVANLMAPDYHQSLAALLVGFALSEMWRAPAAIMIRDVSPPNLGSTGSAVHLCARNLIGGLGPLAVAGLEEKVGLQQALLIVPIMYLLSGIGFYFAEKIVASENAEAKAADPFAAR</sequence>
<feature type="transmembrane region" description="Helical" evidence="8">
    <location>
        <begin position="582"/>
        <end position="604"/>
    </location>
</feature>
<feature type="transmembrane region" description="Helical" evidence="8">
    <location>
        <begin position="458"/>
        <end position="478"/>
    </location>
</feature>
<dbReference type="GO" id="GO:0022857">
    <property type="term" value="F:transmembrane transporter activity"/>
    <property type="evidence" value="ECO:0007669"/>
    <property type="project" value="InterPro"/>
</dbReference>
<dbReference type="PANTHER" id="PTHR23505">
    <property type="entry name" value="SPINSTER"/>
    <property type="match status" value="1"/>
</dbReference>
<evidence type="ECO:0000256" key="8">
    <source>
        <dbReference type="SAM" id="Phobius"/>
    </source>
</evidence>
<organism evidence="10 11">
    <name type="scientific">Coccomyxa subellipsoidea (strain C-169)</name>
    <name type="common">Green microalga</name>
    <dbReference type="NCBI Taxonomy" id="574566"/>
    <lineage>
        <taxon>Eukaryota</taxon>
        <taxon>Viridiplantae</taxon>
        <taxon>Chlorophyta</taxon>
        <taxon>core chlorophytes</taxon>
        <taxon>Trebouxiophyceae</taxon>
        <taxon>Trebouxiophyceae incertae sedis</taxon>
        <taxon>Coccomyxaceae</taxon>
        <taxon>Coccomyxa</taxon>
        <taxon>Coccomyxa subellipsoidea</taxon>
    </lineage>
</organism>
<dbReference type="Proteomes" id="UP000007264">
    <property type="component" value="Unassembled WGS sequence"/>
</dbReference>
<accession>I0Z7X9</accession>
<evidence type="ECO:0000256" key="4">
    <source>
        <dbReference type="ARBA" id="ARBA00022989"/>
    </source>
</evidence>
<keyword evidence="4 8" id="KW-1133">Transmembrane helix</keyword>
<keyword evidence="2" id="KW-0813">Transport</keyword>
<feature type="transmembrane region" description="Helical" evidence="8">
    <location>
        <begin position="706"/>
        <end position="724"/>
    </location>
</feature>
<feature type="transmembrane region" description="Helical" evidence="8">
    <location>
        <begin position="616"/>
        <end position="635"/>
    </location>
</feature>
<dbReference type="KEGG" id="csl:COCSUDRAFT_39752"/>
<dbReference type="OrthoDB" id="3639251at2759"/>
<feature type="region of interest" description="Disordered" evidence="7">
    <location>
        <begin position="142"/>
        <end position="180"/>
    </location>
</feature>
<evidence type="ECO:0000256" key="7">
    <source>
        <dbReference type="SAM" id="MobiDB-lite"/>
    </source>
</evidence>
<comment type="caution">
    <text evidence="10">The sequence shown here is derived from an EMBL/GenBank/DDBJ whole genome shotgun (WGS) entry which is preliminary data.</text>
</comment>
<feature type="transmembrane region" description="Helical" evidence="8">
    <location>
        <begin position="548"/>
        <end position="570"/>
    </location>
</feature>
<evidence type="ECO:0000256" key="2">
    <source>
        <dbReference type="ARBA" id="ARBA00022448"/>
    </source>
</evidence>
<dbReference type="InterPro" id="IPR036259">
    <property type="entry name" value="MFS_trans_sf"/>
</dbReference>
<comment type="similarity">
    <text evidence="6">Belongs to the major facilitator superfamily. Spinster (TC 2.A.1.49) family.</text>
</comment>
<dbReference type="eggNOG" id="KOG1330">
    <property type="taxonomic scope" value="Eukaryota"/>
</dbReference>
<dbReference type="InterPro" id="IPR044770">
    <property type="entry name" value="MFS_spinster-like"/>
</dbReference>
<feature type="transmembrane region" description="Helical" evidence="8">
    <location>
        <begin position="241"/>
        <end position="268"/>
    </location>
</feature>
<keyword evidence="11" id="KW-1185">Reference proteome</keyword>
<dbReference type="InterPro" id="IPR020846">
    <property type="entry name" value="MFS_dom"/>
</dbReference>
<dbReference type="Gene3D" id="1.20.1250.20">
    <property type="entry name" value="MFS general substrate transporter like domains"/>
    <property type="match status" value="1"/>
</dbReference>
<feature type="domain" description="Major facilitator superfamily (MFS) profile" evidence="9">
    <location>
        <begin position="243"/>
        <end position="729"/>
    </location>
</feature>
<dbReference type="EMBL" id="AGSI01000002">
    <property type="protein sequence ID" value="EIE26748.1"/>
    <property type="molecule type" value="Genomic_DNA"/>
</dbReference>
<reference evidence="10 11" key="1">
    <citation type="journal article" date="2012" name="Genome Biol.">
        <title>The genome of the polar eukaryotic microalga coccomyxa subellipsoidea reveals traits of cold adaptation.</title>
        <authorList>
            <person name="Blanc G."/>
            <person name="Agarkova I."/>
            <person name="Grimwood J."/>
            <person name="Kuo A."/>
            <person name="Brueggeman A."/>
            <person name="Dunigan D."/>
            <person name="Gurnon J."/>
            <person name="Ladunga I."/>
            <person name="Lindquist E."/>
            <person name="Lucas S."/>
            <person name="Pangilinan J."/>
            <person name="Proschold T."/>
            <person name="Salamov A."/>
            <person name="Schmutz J."/>
            <person name="Weeks D."/>
            <person name="Yamada T."/>
            <person name="Claverie J.M."/>
            <person name="Grigoriev I."/>
            <person name="Van Etten J."/>
            <person name="Lomsadze A."/>
            <person name="Borodovsky M."/>
        </authorList>
    </citation>
    <scope>NUCLEOTIDE SEQUENCE [LARGE SCALE GENOMIC DNA]</scope>
    <source>
        <strain evidence="10 11">C-169</strain>
    </source>
</reference>
<dbReference type="GeneID" id="17044758"/>
<dbReference type="PANTHER" id="PTHR23505:SF79">
    <property type="entry name" value="PROTEIN SPINSTER"/>
    <property type="match status" value="1"/>
</dbReference>
<dbReference type="InterPro" id="IPR011701">
    <property type="entry name" value="MFS"/>
</dbReference>
<dbReference type="AlphaFoldDB" id="I0Z7X9"/>
<evidence type="ECO:0000313" key="10">
    <source>
        <dbReference type="EMBL" id="EIE26748.1"/>
    </source>
</evidence>
<name>I0Z7X9_COCSC</name>
<feature type="transmembrane region" description="Helical" evidence="8">
    <location>
        <begin position="280"/>
        <end position="301"/>
    </location>
</feature>
<proteinExistence type="inferred from homology"/>
<gene>
    <name evidence="10" type="ORF">COCSUDRAFT_39752</name>
</gene>
<evidence type="ECO:0000256" key="5">
    <source>
        <dbReference type="ARBA" id="ARBA00023136"/>
    </source>
</evidence>
<evidence type="ECO:0000256" key="3">
    <source>
        <dbReference type="ARBA" id="ARBA00022692"/>
    </source>
</evidence>
<keyword evidence="5 8" id="KW-0472">Membrane</keyword>
<evidence type="ECO:0000259" key="9">
    <source>
        <dbReference type="PROSITE" id="PS50850"/>
    </source>
</evidence>